<evidence type="ECO:0000313" key="4">
    <source>
        <dbReference type="EMBL" id="OUA03019.1"/>
    </source>
</evidence>
<evidence type="ECO:0000256" key="3">
    <source>
        <dbReference type="RuleBase" id="RU003718"/>
    </source>
</evidence>
<dbReference type="CDD" id="cd03784">
    <property type="entry name" value="GT1_Gtf-like"/>
    <property type="match status" value="1"/>
</dbReference>
<dbReference type="GO" id="GO:0008194">
    <property type="term" value="F:UDP-glycosyltransferase activity"/>
    <property type="evidence" value="ECO:0007669"/>
    <property type="project" value="InterPro"/>
</dbReference>
<dbReference type="InterPro" id="IPR035595">
    <property type="entry name" value="UDP_glycos_trans_CS"/>
</dbReference>
<dbReference type="PROSITE" id="PS00375">
    <property type="entry name" value="UDPGT"/>
    <property type="match status" value="1"/>
</dbReference>
<evidence type="ECO:0000256" key="1">
    <source>
        <dbReference type="ARBA" id="ARBA00022676"/>
    </source>
</evidence>
<dbReference type="PANTHER" id="PTHR48043">
    <property type="entry name" value="EG:EG0003.4 PROTEIN-RELATED"/>
    <property type="match status" value="1"/>
</dbReference>
<evidence type="ECO:0000256" key="2">
    <source>
        <dbReference type="ARBA" id="ARBA00022679"/>
    </source>
</evidence>
<evidence type="ECO:0008006" key="6">
    <source>
        <dbReference type="Google" id="ProtNLM"/>
    </source>
</evidence>
<evidence type="ECO:0000313" key="5">
    <source>
        <dbReference type="Proteomes" id="UP000194551"/>
    </source>
</evidence>
<proteinExistence type="inferred from homology"/>
<dbReference type="Pfam" id="PF00201">
    <property type="entry name" value="UDPGT"/>
    <property type="match status" value="1"/>
</dbReference>
<dbReference type="EMBL" id="NFEM01000070">
    <property type="protein sequence ID" value="OUA03019.1"/>
    <property type="molecule type" value="Genomic_DNA"/>
</dbReference>
<dbReference type="Proteomes" id="UP000194551">
    <property type="component" value="Unassembled WGS sequence"/>
</dbReference>
<name>A0A9X6Q3D6_BACTU</name>
<dbReference type="PANTHER" id="PTHR48043:SF145">
    <property type="entry name" value="FI06409P-RELATED"/>
    <property type="match status" value="1"/>
</dbReference>
<gene>
    <name evidence="4" type="ORF">BK774_13560</name>
</gene>
<reference evidence="4 5" key="1">
    <citation type="submission" date="2016-10" db="EMBL/GenBank/DDBJ databases">
        <title>Comparative genomics of Bacillus thuringiensis reveals a path to pathogens against multiple invertebrate hosts.</title>
        <authorList>
            <person name="Zheng J."/>
            <person name="Gao Q."/>
            <person name="Liu H."/>
            <person name="Peng D."/>
            <person name="Ruan L."/>
            <person name="Sun M."/>
        </authorList>
    </citation>
    <scope>NUCLEOTIDE SEQUENCE [LARGE SCALE GENOMIC DNA]</scope>
    <source>
        <strain evidence="4">HD5</strain>
    </source>
</reference>
<protein>
    <recommendedName>
        <fullName evidence="6">UDP-glycosyltransferases domain-containing protein</fullName>
    </recommendedName>
</protein>
<dbReference type="InterPro" id="IPR050271">
    <property type="entry name" value="UDP-glycosyltransferase"/>
</dbReference>
<keyword evidence="2 3" id="KW-0808">Transferase</keyword>
<comment type="caution">
    <text evidence="4">The sequence shown here is derived from an EMBL/GenBank/DDBJ whole genome shotgun (WGS) entry which is preliminary data.</text>
</comment>
<comment type="similarity">
    <text evidence="3">Belongs to the UDP-glycosyltransferase family.</text>
</comment>
<organism evidence="4 5">
    <name type="scientific">Bacillus thuringiensis</name>
    <dbReference type="NCBI Taxonomy" id="1428"/>
    <lineage>
        <taxon>Bacteria</taxon>
        <taxon>Bacillati</taxon>
        <taxon>Bacillota</taxon>
        <taxon>Bacilli</taxon>
        <taxon>Bacillales</taxon>
        <taxon>Bacillaceae</taxon>
        <taxon>Bacillus</taxon>
        <taxon>Bacillus cereus group</taxon>
    </lineage>
</organism>
<dbReference type="SUPFAM" id="SSF53756">
    <property type="entry name" value="UDP-Glycosyltransferase/glycogen phosphorylase"/>
    <property type="match status" value="1"/>
</dbReference>
<sequence>MLLKLNINIQLQQLHEEGEKVKIVVLTHSSYSHIKAIQEFLDELVIDNEVYCFLDKDYDSFCRNEKINYKFYNENCEKECNKIIQEHNKMLWSYIDPNEKKDINELLIEVEKPLEYMLSGAKVYEKYLLPLIQEINPDLIIRDACALYGRFIADKLNVKLIGYATSMIYNHDHLINNPREILSGYFHWNLDHFMDDEVQELLLKTEEITLNLCEKFNVRPFSPLCTTDPGEEFNFCFGGTLLQPELNESNTMIVQPMKFKNIRDFNDSKENVILISSGTVGVNKMTFYNYVINAFANTDYEVIIGFHYANAPFIKTKTLPNNIRIESFVNQEDILRKAKLFITHGGYNSILESLYYDVPILVNPLMSEQFLNAQQISEKQIGINLKTYPINSNSLYSISKFLIENDDLKENIKLIKHNLEESHSVKYLVSHINSLNEGMN</sequence>
<keyword evidence="1 3" id="KW-0328">Glycosyltransferase</keyword>
<dbReference type="AlphaFoldDB" id="A0A9X6Q3D6"/>
<dbReference type="InterPro" id="IPR002213">
    <property type="entry name" value="UDP_glucos_trans"/>
</dbReference>
<dbReference type="Gene3D" id="3.40.50.2000">
    <property type="entry name" value="Glycogen Phosphorylase B"/>
    <property type="match status" value="2"/>
</dbReference>
<accession>A0A9X6Q3D6</accession>